<dbReference type="Gene3D" id="3.90.1200.10">
    <property type="match status" value="1"/>
</dbReference>
<accession>A0A840PF87</accession>
<feature type="domain" description="Aminoglycoside phosphotransferase" evidence="1">
    <location>
        <begin position="117"/>
        <end position="183"/>
    </location>
</feature>
<dbReference type="RefSeq" id="WP_185054545.1">
    <property type="nucleotide sequence ID" value="NZ_BAABIX010000035.1"/>
</dbReference>
<gene>
    <name evidence="2" type="ORF">HNP84_007401</name>
</gene>
<evidence type="ECO:0000313" key="2">
    <source>
        <dbReference type="EMBL" id="MBB5137649.1"/>
    </source>
</evidence>
<proteinExistence type="predicted"/>
<dbReference type="InterPro" id="IPR002575">
    <property type="entry name" value="Aminoglycoside_PTrfase"/>
</dbReference>
<dbReference type="Pfam" id="PF01636">
    <property type="entry name" value="APH"/>
    <property type="match status" value="1"/>
</dbReference>
<evidence type="ECO:0000259" key="1">
    <source>
        <dbReference type="Pfam" id="PF01636"/>
    </source>
</evidence>
<dbReference type="EMBL" id="JACHGN010000019">
    <property type="protein sequence ID" value="MBB5137649.1"/>
    <property type="molecule type" value="Genomic_DNA"/>
</dbReference>
<protein>
    <recommendedName>
        <fullName evidence="1">Aminoglycoside phosphotransferase domain-containing protein</fullName>
    </recommendedName>
</protein>
<comment type="caution">
    <text evidence="2">The sequence shown here is derived from an EMBL/GenBank/DDBJ whole genome shotgun (WGS) entry which is preliminary data.</text>
</comment>
<sequence>MWLDGGNTGGAYRVGDTVRRQAGPWTVAVHGVLGHLRDKGFAGAPRPLGFDAEGREVVSYLDGETVGVRRPWPAWVYAESALDDVGRWTRGLHEAVADYVPPERAVWRGGGEWAPGLVIGHNDAAPYNAVWRDGRVAGFFDWDFAGPVTREWDLAFVAFSWVPLHARRVVEAEGFADFAGRPRRLRRLLRAYGWEGDAGDFLDVVRARVEAHADGVRRLAAGPGGDPVFRELVERGVVADLDRALVELASFTV</sequence>
<dbReference type="Proteomes" id="UP000578449">
    <property type="component" value="Unassembled WGS sequence"/>
</dbReference>
<dbReference type="InterPro" id="IPR011009">
    <property type="entry name" value="Kinase-like_dom_sf"/>
</dbReference>
<dbReference type="SUPFAM" id="SSF56112">
    <property type="entry name" value="Protein kinase-like (PK-like)"/>
    <property type="match status" value="1"/>
</dbReference>
<name>A0A840PF87_9ACTN</name>
<organism evidence="2 3">
    <name type="scientific">Thermocatellispora tengchongensis</name>
    <dbReference type="NCBI Taxonomy" id="1073253"/>
    <lineage>
        <taxon>Bacteria</taxon>
        <taxon>Bacillati</taxon>
        <taxon>Actinomycetota</taxon>
        <taxon>Actinomycetes</taxon>
        <taxon>Streptosporangiales</taxon>
        <taxon>Streptosporangiaceae</taxon>
        <taxon>Thermocatellispora</taxon>
    </lineage>
</organism>
<dbReference type="AlphaFoldDB" id="A0A840PF87"/>
<keyword evidence="3" id="KW-1185">Reference proteome</keyword>
<reference evidence="2 3" key="1">
    <citation type="submission" date="2020-08" db="EMBL/GenBank/DDBJ databases">
        <title>Genomic Encyclopedia of Type Strains, Phase IV (KMG-IV): sequencing the most valuable type-strain genomes for metagenomic binning, comparative biology and taxonomic classification.</title>
        <authorList>
            <person name="Goeker M."/>
        </authorList>
    </citation>
    <scope>NUCLEOTIDE SEQUENCE [LARGE SCALE GENOMIC DNA]</scope>
    <source>
        <strain evidence="2 3">DSM 45615</strain>
    </source>
</reference>
<evidence type="ECO:0000313" key="3">
    <source>
        <dbReference type="Proteomes" id="UP000578449"/>
    </source>
</evidence>